<sequence length="167" mass="18765">ACSLIYFTKIQMKEKMPLLGIIIVGPSVRKELIADLGKYPDAKTLKANLDKKIIMETDIKLKGMPSLANLGAGEKETIEISMKTGGIPVTDDHIGINYAITHGLKPKTTEILLLDFLQEEIITFDDFTRIFENLARIKSLKPNVISFFQNEAEKMRNTKNKKINNSI</sequence>
<dbReference type="InterPro" id="IPR021799">
    <property type="entry name" value="PIN-like_prokaryotic"/>
</dbReference>
<protein>
    <submittedName>
        <fullName evidence="1">Uncharacterized protein</fullName>
    </submittedName>
</protein>
<gene>
    <name evidence="1" type="ORF">S01H1_30020</name>
</gene>
<organism evidence="1">
    <name type="scientific">marine sediment metagenome</name>
    <dbReference type="NCBI Taxonomy" id="412755"/>
    <lineage>
        <taxon>unclassified sequences</taxon>
        <taxon>metagenomes</taxon>
        <taxon>ecological metagenomes</taxon>
    </lineage>
</organism>
<proteinExistence type="predicted"/>
<feature type="non-terminal residue" evidence="1">
    <location>
        <position position="1"/>
    </location>
</feature>
<evidence type="ECO:0000313" key="1">
    <source>
        <dbReference type="EMBL" id="GAF94615.1"/>
    </source>
</evidence>
<name>X0V1T5_9ZZZZ</name>
<accession>X0V1T5</accession>
<dbReference type="AlphaFoldDB" id="X0V1T5"/>
<comment type="caution">
    <text evidence="1">The sequence shown here is derived from an EMBL/GenBank/DDBJ whole genome shotgun (WGS) entry which is preliminary data.</text>
</comment>
<dbReference type="EMBL" id="BARS01018449">
    <property type="protein sequence ID" value="GAF94615.1"/>
    <property type="molecule type" value="Genomic_DNA"/>
</dbReference>
<reference evidence="1" key="1">
    <citation type="journal article" date="2014" name="Front. Microbiol.">
        <title>High frequency of phylogenetically diverse reductive dehalogenase-homologous genes in deep subseafloor sedimentary metagenomes.</title>
        <authorList>
            <person name="Kawai M."/>
            <person name="Futagami T."/>
            <person name="Toyoda A."/>
            <person name="Takaki Y."/>
            <person name="Nishi S."/>
            <person name="Hori S."/>
            <person name="Arai W."/>
            <person name="Tsubouchi T."/>
            <person name="Morono Y."/>
            <person name="Uchiyama I."/>
            <person name="Ito T."/>
            <person name="Fujiyama A."/>
            <person name="Inagaki F."/>
            <person name="Takami H."/>
        </authorList>
    </citation>
    <scope>NUCLEOTIDE SEQUENCE</scope>
    <source>
        <strain evidence="1">Expedition CK06-06</strain>
    </source>
</reference>
<dbReference type="Pfam" id="PF11848">
    <property type="entry name" value="DUF3368"/>
    <property type="match status" value="1"/>
</dbReference>